<organism evidence="3 4">
    <name type="scientific">Megasphaera hexanoica</name>
    <dbReference type="NCBI Taxonomy" id="1675036"/>
    <lineage>
        <taxon>Bacteria</taxon>
        <taxon>Bacillati</taxon>
        <taxon>Bacillota</taxon>
        <taxon>Negativicutes</taxon>
        <taxon>Veillonellales</taxon>
        <taxon>Veillonellaceae</taxon>
        <taxon>Megasphaera</taxon>
    </lineage>
</organism>
<dbReference type="GO" id="GO:0050043">
    <property type="term" value="F:lactate racemase activity"/>
    <property type="evidence" value="ECO:0007669"/>
    <property type="project" value="InterPro"/>
</dbReference>
<dbReference type="Gene3D" id="3.40.50.11440">
    <property type="match status" value="1"/>
</dbReference>
<evidence type="ECO:0000313" key="2">
    <source>
        <dbReference type="EMBL" id="MFG6272616.1"/>
    </source>
</evidence>
<evidence type="ECO:0000259" key="1">
    <source>
        <dbReference type="Pfam" id="PF09861"/>
    </source>
</evidence>
<dbReference type="OrthoDB" id="9788398at2"/>
<name>A0A848BPI4_9FIRM</name>
<feature type="domain" description="LarA-like N-terminal" evidence="1">
    <location>
        <begin position="54"/>
        <end position="198"/>
    </location>
</feature>
<gene>
    <name evidence="2" type="ORF">ACGTZG_05375</name>
    <name evidence="3" type="ORF">HF872_00940</name>
</gene>
<evidence type="ECO:0000313" key="5">
    <source>
        <dbReference type="Proteomes" id="UP001605989"/>
    </source>
</evidence>
<dbReference type="RefSeq" id="WP_059076369.1">
    <property type="nucleotide sequence ID" value="NZ_CP011940.1"/>
</dbReference>
<dbReference type="Pfam" id="PF09861">
    <property type="entry name" value="Lar_N"/>
    <property type="match status" value="1"/>
</dbReference>
<dbReference type="InterPro" id="IPR018657">
    <property type="entry name" value="LarA-like_N"/>
</dbReference>
<reference evidence="2 5" key="2">
    <citation type="submission" date="2024-10" db="EMBL/GenBank/DDBJ databases">
        <authorList>
            <person name="Sang B.-I."/>
            <person name="Prabhaharan D."/>
        </authorList>
    </citation>
    <scope>NUCLEOTIDE SEQUENCE [LARGE SCALE GENOMIC DNA]</scope>
    <source>
        <strain evidence="2 5">MH</strain>
    </source>
</reference>
<proteinExistence type="predicted"/>
<dbReference type="Proteomes" id="UP000591071">
    <property type="component" value="Unassembled WGS sequence"/>
</dbReference>
<dbReference type="KEGG" id="mhw:ACT01_02975"/>
<sequence>MKQGTGVVGELCKDVFIPKMVKVHQKFDLSYIKPEDIPGVVRAQLDRDIIASKIKPGMTIAITCGSRGVSNTALIIKTIASYVKEKGAKPFVFPAMGSHGGATPEGQTQIVNGYGVVEDYVGCPIRATMETKQIGTTDDGRPVFIDKYAAESDGIIMLGRIKAHTQFVGPYESGLMKMAVIGMGKQHGAEGVHEQGFVHMAENIQRYGKVILKNAPIICGVGLLENAADQTHTIVALTPDEIIEQEPEYLKKAKALMGHIMIKHADLLIIDEIGKNISGDGHDPNVSNMLPRETGVPFGPNGEFPSKCEFNADRKIVLDLTEETHGNANGLGLADVTTQRCVDKIVNAAAYPNAVTSTILEMVKIPFWTENDKLAIQVALKTATKADKTAPKIVRIKNTMEVQDIYVSEALLPEVEANPDMEVAGELAPMPFDENGNLF</sequence>
<comment type="caution">
    <text evidence="3">The sequence shown here is derived from an EMBL/GenBank/DDBJ whole genome shotgun (WGS) entry which is preliminary data.</text>
</comment>
<reference evidence="3 4" key="1">
    <citation type="submission" date="2020-04" db="EMBL/GenBank/DDBJ databases">
        <authorList>
            <person name="Hitch T.C.A."/>
            <person name="Wylensek D."/>
            <person name="Clavel T."/>
        </authorList>
    </citation>
    <scope>NUCLEOTIDE SEQUENCE [LARGE SCALE GENOMIC DNA]</scope>
    <source>
        <strain evidence="3 4">Oil-RF-744-FAT-WT-6-1</strain>
    </source>
</reference>
<dbReference type="EMBL" id="JBIEKR010000004">
    <property type="protein sequence ID" value="MFG6272616.1"/>
    <property type="molecule type" value="Genomic_DNA"/>
</dbReference>
<protein>
    <submittedName>
        <fullName evidence="3">DUF2088 domain-containing protein</fullName>
    </submittedName>
    <submittedName>
        <fullName evidence="2">Lactate racemase domain-containing protein</fullName>
    </submittedName>
</protein>
<evidence type="ECO:0000313" key="3">
    <source>
        <dbReference type="EMBL" id="NME27195.1"/>
    </source>
</evidence>
<evidence type="ECO:0000313" key="4">
    <source>
        <dbReference type="Proteomes" id="UP000591071"/>
    </source>
</evidence>
<dbReference type="AlphaFoldDB" id="A0A848BPI4"/>
<dbReference type="EMBL" id="JABAFG010000001">
    <property type="protein sequence ID" value="NME27195.1"/>
    <property type="molecule type" value="Genomic_DNA"/>
</dbReference>
<dbReference type="Proteomes" id="UP001605989">
    <property type="component" value="Unassembled WGS sequence"/>
</dbReference>
<keyword evidence="5" id="KW-1185">Reference proteome</keyword>
<accession>A0A848BPI4</accession>